<keyword evidence="1" id="KW-0472">Membrane</keyword>
<sequence length="71" mass="8083">MGYEYESFFAYLVGGLVVLLWFITIVALAISCTKQSLPRIKTMAFWDWAELSGWSLAIGALAAYDYYLIFL</sequence>
<protein>
    <submittedName>
        <fullName evidence="2">Uncharacterized protein</fullName>
    </submittedName>
</protein>
<dbReference type="EMBL" id="MEZA01000018">
    <property type="protein sequence ID" value="OGD42170.1"/>
    <property type="molecule type" value="Genomic_DNA"/>
</dbReference>
<keyword evidence="1" id="KW-0812">Transmembrane</keyword>
<dbReference type="AlphaFoldDB" id="A0A1F5CH52"/>
<feature type="transmembrane region" description="Helical" evidence="1">
    <location>
        <begin position="51"/>
        <end position="69"/>
    </location>
</feature>
<proteinExistence type="predicted"/>
<evidence type="ECO:0000313" key="3">
    <source>
        <dbReference type="Proteomes" id="UP000178974"/>
    </source>
</evidence>
<gene>
    <name evidence="2" type="ORF">A2567_01765</name>
</gene>
<dbReference type="Proteomes" id="UP000178974">
    <property type="component" value="Unassembled WGS sequence"/>
</dbReference>
<keyword evidence="1" id="KW-1133">Transmembrane helix</keyword>
<evidence type="ECO:0000256" key="1">
    <source>
        <dbReference type="SAM" id="Phobius"/>
    </source>
</evidence>
<accession>A0A1F5CH52</accession>
<evidence type="ECO:0000313" key="2">
    <source>
        <dbReference type="EMBL" id="OGD42170.1"/>
    </source>
</evidence>
<comment type="caution">
    <text evidence="2">The sequence shown here is derived from an EMBL/GenBank/DDBJ whole genome shotgun (WGS) entry which is preliminary data.</text>
</comment>
<organism evidence="2 3">
    <name type="scientific">Candidatus Azambacteria bacterium RIFOXYD1_FULL_42_11</name>
    <dbReference type="NCBI Taxonomy" id="1797310"/>
    <lineage>
        <taxon>Bacteria</taxon>
        <taxon>Candidatus Azamiibacteriota</taxon>
    </lineage>
</organism>
<feature type="transmembrane region" description="Helical" evidence="1">
    <location>
        <begin position="12"/>
        <end position="30"/>
    </location>
</feature>
<reference evidence="2 3" key="1">
    <citation type="journal article" date="2016" name="Nat. Commun.">
        <title>Thousands of microbial genomes shed light on interconnected biogeochemical processes in an aquifer system.</title>
        <authorList>
            <person name="Anantharaman K."/>
            <person name="Brown C.T."/>
            <person name="Hug L.A."/>
            <person name="Sharon I."/>
            <person name="Castelle C.J."/>
            <person name="Probst A.J."/>
            <person name="Thomas B.C."/>
            <person name="Singh A."/>
            <person name="Wilkins M.J."/>
            <person name="Karaoz U."/>
            <person name="Brodie E.L."/>
            <person name="Williams K.H."/>
            <person name="Hubbard S.S."/>
            <person name="Banfield J.F."/>
        </authorList>
    </citation>
    <scope>NUCLEOTIDE SEQUENCE [LARGE SCALE GENOMIC DNA]</scope>
</reference>
<name>A0A1F5CH52_9BACT</name>